<evidence type="ECO:0000313" key="1">
    <source>
        <dbReference type="EMBL" id="GME91352.1"/>
    </source>
</evidence>
<comment type="caution">
    <text evidence="1">The sequence shown here is derived from an EMBL/GenBank/DDBJ whole genome shotgun (WGS) entry which is preliminary data.</text>
</comment>
<dbReference type="Proteomes" id="UP001165101">
    <property type="component" value="Unassembled WGS sequence"/>
</dbReference>
<keyword evidence="2" id="KW-1185">Reference proteome</keyword>
<reference evidence="1" key="1">
    <citation type="submission" date="2023-04" db="EMBL/GenBank/DDBJ databases">
        <title>Candida boidinii NBRC 1967.</title>
        <authorList>
            <person name="Ichikawa N."/>
            <person name="Sato H."/>
            <person name="Tonouchi N."/>
        </authorList>
    </citation>
    <scope>NUCLEOTIDE SEQUENCE</scope>
    <source>
        <strain evidence="1">NBRC 1967</strain>
    </source>
</reference>
<dbReference type="EMBL" id="BSXV01000988">
    <property type="protein sequence ID" value="GME91352.1"/>
    <property type="molecule type" value="Genomic_DNA"/>
</dbReference>
<organism evidence="1 2">
    <name type="scientific">Candida boidinii</name>
    <name type="common">Yeast</name>
    <dbReference type="NCBI Taxonomy" id="5477"/>
    <lineage>
        <taxon>Eukaryota</taxon>
        <taxon>Fungi</taxon>
        <taxon>Dikarya</taxon>
        <taxon>Ascomycota</taxon>
        <taxon>Saccharomycotina</taxon>
        <taxon>Pichiomycetes</taxon>
        <taxon>Pichiales</taxon>
        <taxon>Pichiaceae</taxon>
        <taxon>Ogataea</taxon>
        <taxon>Ogataea/Candida clade</taxon>
    </lineage>
</organism>
<name>A0ACB5TPJ0_CANBO</name>
<protein>
    <submittedName>
        <fullName evidence="1">Unnamed protein product</fullName>
    </submittedName>
</protein>
<accession>A0ACB5TPJ0</accession>
<proteinExistence type="predicted"/>
<gene>
    <name evidence="1" type="ORF">Cboi01_000226400</name>
</gene>
<sequence length="162" mass="18564">MQEHKGITQALALATFVQGCGEKRQGRQKVTKLKLKHFWGEKQRESQRRHLRLLGHAVTSQLTVASWRGIPALGVVSYCCPIRWCSTSDSCARAQPGTEFSKQEPNKSQTRAKQERNKRETREKQERNKKQGPRLLHTTDAGERKRSKRSYHAGTHAKLFTT</sequence>
<evidence type="ECO:0000313" key="2">
    <source>
        <dbReference type="Proteomes" id="UP001165101"/>
    </source>
</evidence>